<evidence type="ECO:0000256" key="7">
    <source>
        <dbReference type="ARBA" id="ARBA00023286"/>
    </source>
</evidence>
<dbReference type="GO" id="GO:0005221">
    <property type="term" value="F:intracellularly cyclic nucleotide-activated monoatomic cation channel activity"/>
    <property type="evidence" value="ECO:0007669"/>
    <property type="project" value="InterPro"/>
</dbReference>
<dbReference type="InterPro" id="IPR018488">
    <property type="entry name" value="cNMP-bd_CS"/>
</dbReference>
<dbReference type="GO" id="GO:0016020">
    <property type="term" value="C:membrane"/>
    <property type="evidence" value="ECO:0007669"/>
    <property type="project" value="UniProtKB-SubCell"/>
</dbReference>
<keyword evidence="6" id="KW-0472">Membrane</keyword>
<name>A0AAE0BY90_9CHLO</name>
<dbReference type="PROSITE" id="PS00888">
    <property type="entry name" value="CNMP_BINDING_1"/>
    <property type="match status" value="1"/>
</dbReference>
<dbReference type="CDD" id="cd00038">
    <property type="entry name" value="CAP_ED"/>
    <property type="match status" value="1"/>
</dbReference>
<evidence type="ECO:0000259" key="9">
    <source>
        <dbReference type="PROSITE" id="PS50042"/>
    </source>
</evidence>
<feature type="domain" description="Cyclic nucleotide-binding" evidence="9">
    <location>
        <begin position="1"/>
        <end position="84"/>
    </location>
</feature>
<dbReference type="Pfam" id="PF00027">
    <property type="entry name" value="cNMP_binding"/>
    <property type="match status" value="1"/>
</dbReference>
<dbReference type="SUPFAM" id="SSF51206">
    <property type="entry name" value="cAMP-binding domain-like"/>
    <property type="match status" value="1"/>
</dbReference>
<dbReference type="Gene3D" id="2.60.120.10">
    <property type="entry name" value="Jelly Rolls"/>
    <property type="match status" value="1"/>
</dbReference>
<evidence type="ECO:0000256" key="3">
    <source>
        <dbReference type="ARBA" id="ARBA00022692"/>
    </source>
</evidence>
<keyword evidence="8" id="KW-0407">Ion channel</keyword>
<sequence>MVQLYVALEGDLVITQGEIGEEMFIILQGRVEIVINGNQIGQLKKGDFFGEGGLLNGTGRRGASIRCLKMSIFYILEKDSFDSLRGAYPDDCTLFLDVAQRRVNTNKVVKTDDTMSDCDRQKLEEQEEQQLYKQAKRRSLRDVVRTVML</sequence>
<dbReference type="Proteomes" id="UP001190700">
    <property type="component" value="Unassembled WGS sequence"/>
</dbReference>
<keyword evidence="5" id="KW-0406">Ion transport</keyword>
<evidence type="ECO:0000313" key="11">
    <source>
        <dbReference type="Proteomes" id="UP001190700"/>
    </source>
</evidence>
<keyword evidence="11" id="KW-1185">Reference proteome</keyword>
<dbReference type="PANTHER" id="PTHR45638">
    <property type="entry name" value="CYCLIC NUCLEOTIDE-GATED CATION CHANNEL SUBUNIT A"/>
    <property type="match status" value="1"/>
</dbReference>
<evidence type="ECO:0000256" key="2">
    <source>
        <dbReference type="ARBA" id="ARBA00022448"/>
    </source>
</evidence>
<accession>A0AAE0BY90</accession>
<keyword evidence="4" id="KW-1133">Transmembrane helix</keyword>
<keyword evidence="7" id="KW-1071">Ligand-gated ion channel</keyword>
<protein>
    <recommendedName>
        <fullName evidence="9">Cyclic nucleotide-binding domain-containing protein</fullName>
    </recommendedName>
</protein>
<proteinExistence type="predicted"/>
<dbReference type="InterPro" id="IPR000595">
    <property type="entry name" value="cNMP-bd_dom"/>
</dbReference>
<evidence type="ECO:0000256" key="5">
    <source>
        <dbReference type="ARBA" id="ARBA00023065"/>
    </source>
</evidence>
<comment type="caution">
    <text evidence="10">The sequence shown here is derived from an EMBL/GenBank/DDBJ whole genome shotgun (WGS) entry which is preliminary data.</text>
</comment>
<keyword evidence="3" id="KW-0812">Transmembrane</keyword>
<evidence type="ECO:0000256" key="6">
    <source>
        <dbReference type="ARBA" id="ARBA00023136"/>
    </source>
</evidence>
<dbReference type="GO" id="GO:0044877">
    <property type="term" value="F:protein-containing complex binding"/>
    <property type="evidence" value="ECO:0007669"/>
    <property type="project" value="TreeGrafter"/>
</dbReference>
<dbReference type="PANTHER" id="PTHR45638:SF11">
    <property type="entry name" value="CYCLIC NUCLEOTIDE-GATED CATION CHANNEL SUBUNIT A"/>
    <property type="match status" value="1"/>
</dbReference>
<dbReference type="EMBL" id="LGRX02031971">
    <property type="protein sequence ID" value="KAK3244334.1"/>
    <property type="molecule type" value="Genomic_DNA"/>
</dbReference>
<comment type="subcellular location">
    <subcellularLocation>
        <location evidence="1">Membrane</location>
        <topology evidence="1">Multi-pass membrane protein</topology>
    </subcellularLocation>
</comment>
<dbReference type="InterPro" id="IPR018490">
    <property type="entry name" value="cNMP-bd_dom_sf"/>
</dbReference>
<dbReference type="PRINTS" id="PR00103">
    <property type="entry name" value="CAMPKINASE"/>
</dbReference>
<evidence type="ECO:0000256" key="4">
    <source>
        <dbReference type="ARBA" id="ARBA00022989"/>
    </source>
</evidence>
<dbReference type="InterPro" id="IPR014710">
    <property type="entry name" value="RmlC-like_jellyroll"/>
</dbReference>
<reference evidence="10 11" key="1">
    <citation type="journal article" date="2015" name="Genome Biol. Evol.">
        <title>Comparative Genomics of a Bacterivorous Green Alga Reveals Evolutionary Causalities and Consequences of Phago-Mixotrophic Mode of Nutrition.</title>
        <authorList>
            <person name="Burns J.A."/>
            <person name="Paasch A."/>
            <person name="Narechania A."/>
            <person name="Kim E."/>
        </authorList>
    </citation>
    <scope>NUCLEOTIDE SEQUENCE [LARGE SCALE GENOMIC DNA]</scope>
    <source>
        <strain evidence="10 11">PLY_AMNH</strain>
    </source>
</reference>
<keyword evidence="2" id="KW-0813">Transport</keyword>
<dbReference type="AlphaFoldDB" id="A0AAE0BY90"/>
<organism evidence="10 11">
    <name type="scientific">Cymbomonas tetramitiformis</name>
    <dbReference type="NCBI Taxonomy" id="36881"/>
    <lineage>
        <taxon>Eukaryota</taxon>
        <taxon>Viridiplantae</taxon>
        <taxon>Chlorophyta</taxon>
        <taxon>Pyramimonadophyceae</taxon>
        <taxon>Pyramimonadales</taxon>
        <taxon>Pyramimonadaceae</taxon>
        <taxon>Cymbomonas</taxon>
    </lineage>
</organism>
<gene>
    <name evidence="10" type="ORF">CYMTET_46048</name>
</gene>
<evidence type="ECO:0000313" key="10">
    <source>
        <dbReference type="EMBL" id="KAK3244334.1"/>
    </source>
</evidence>
<dbReference type="InterPro" id="IPR050866">
    <property type="entry name" value="CNG_cation_channel"/>
</dbReference>
<dbReference type="PROSITE" id="PS50042">
    <property type="entry name" value="CNMP_BINDING_3"/>
    <property type="match status" value="1"/>
</dbReference>
<evidence type="ECO:0000256" key="8">
    <source>
        <dbReference type="ARBA" id="ARBA00023303"/>
    </source>
</evidence>
<evidence type="ECO:0000256" key="1">
    <source>
        <dbReference type="ARBA" id="ARBA00004141"/>
    </source>
</evidence>